<sequence>MLKICFDYDLNHNTNIIEYLGDIYTVNFLIINFFNNLNVKLPGYFLDTI</sequence>
<name>A0ABQ2Q5R8_9GAMM</name>
<accession>A0ABQ2Q5R8</accession>
<dbReference type="Proteomes" id="UP000654367">
    <property type="component" value="Unassembled WGS sequence"/>
</dbReference>
<evidence type="ECO:0000313" key="2">
    <source>
        <dbReference type="Proteomes" id="UP000654367"/>
    </source>
</evidence>
<protein>
    <submittedName>
        <fullName evidence="1">Uncharacterized protein</fullName>
    </submittedName>
</protein>
<gene>
    <name evidence="1" type="ORF">GCM10009409_13580</name>
</gene>
<evidence type="ECO:0000313" key="1">
    <source>
        <dbReference type="EMBL" id="GGP48180.1"/>
    </source>
</evidence>
<keyword evidence="2" id="KW-1185">Reference proteome</keyword>
<reference evidence="2" key="1">
    <citation type="journal article" date="2019" name="Int. J. Syst. Evol. Microbiol.">
        <title>The Global Catalogue of Microorganisms (GCM) 10K type strain sequencing project: providing services to taxonomists for standard genome sequencing and annotation.</title>
        <authorList>
            <consortium name="The Broad Institute Genomics Platform"/>
            <consortium name="The Broad Institute Genome Sequencing Center for Infectious Disease"/>
            <person name="Wu L."/>
            <person name="Ma J."/>
        </authorList>
    </citation>
    <scope>NUCLEOTIDE SEQUENCE [LARGE SCALE GENOMIC DNA]</scope>
    <source>
        <strain evidence="2">JCM 32304</strain>
    </source>
</reference>
<organism evidence="1 2">
    <name type="scientific">Shewanella saliphila</name>
    <dbReference type="NCBI Taxonomy" id="2282698"/>
    <lineage>
        <taxon>Bacteria</taxon>
        <taxon>Pseudomonadati</taxon>
        <taxon>Pseudomonadota</taxon>
        <taxon>Gammaproteobacteria</taxon>
        <taxon>Alteromonadales</taxon>
        <taxon>Shewanellaceae</taxon>
        <taxon>Shewanella</taxon>
    </lineage>
</organism>
<proteinExistence type="predicted"/>
<dbReference type="EMBL" id="BMQV01000009">
    <property type="protein sequence ID" value="GGP48180.1"/>
    <property type="molecule type" value="Genomic_DNA"/>
</dbReference>
<comment type="caution">
    <text evidence="1">The sequence shown here is derived from an EMBL/GenBank/DDBJ whole genome shotgun (WGS) entry which is preliminary data.</text>
</comment>